<dbReference type="PROSITE" id="PS50977">
    <property type="entry name" value="HTH_TETR_2"/>
    <property type="match status" value="1"/>
</dbReference>
<dbReference type="Gene3D" id="1.10.10.60">
    <property type="entry name" value="Homeodomain-like"/>
    <property type="match status" value="1"/>
</dbReference>
<dbReference type="SUPFAM" id="SSF46689">
    <property type="entry name" value="Homeodomain-like"/>
    <property type="match status" value="1"/>
</dbReference>
<feature type="domain" description="HTH tetR-type" evidence="3">
    <location>
        <begin position="17"/>
        <end position="77"/>
    </location>
</feature>
<accession>A0ABW3P3K6</accession>
<evidence type="ECO:0000313" key="4">
    <source>
        <dbReference type="EMBL" id="MFD1105969.1"/>
    </source>
</evidence>
<dbReference type="SUPFAM" id="SSF48498">
    <property type="entry name" value="Tetracyclin repressor-like, C-terminal domain"/>
    <property type="match status" value="1"/>
</dbReference>
<dbReference type="PANTHER" id="PTHR30055">
    <property type="entry name" value="HTH-TYPE TRANSCRIPTIONAL REGULATOR RUTR"/>
    <property type="match status" value="1"/>
</dbReference>
<keyword evidence="5" id="KW-1185">Reference proteome</keyword>
<dbReference type="InterPro" id="IPR050109">
    <property type="entry name" value="HTH-type_TetR-like_transc_reg"/>
</dbReference>
<dbReference type="Pfam" id="PF14246">
    <property type="entry name" value="TetR_C_7"/>
    <property type="match status" value="1"/>
</dbReference>
<dbReference type="Pfam" id="PF00440">
    <property type="entry name" value="TetR_N"/>
    <property type="match status" value="1"/>
</dbReference>
<organism evidence="4 5">
    <name type="scientific">Sphingobium olei</name>
    <dbReference type="NCBI Taxonomy" id="420955"/>
    <lineage>
        <taxon>Bacteria</taxon>
        <taxon>Pseudomonadati</taxon>
        <taxon>Pseudomonadota</taxon>
        <taxon>Alphaproteobacteria</taxon>
        <taxon>Sphingomonadales</taxon>
        <taxon>Sphingomonadaceae</taxon>
        <taxon>Sphingobium</taxon>
    </lineage>
</organism>
<dbReference type="PRINTS" id="PR00455">
    <property type="entry name" value="HTHTETR"/>
</dbReference>
<dbReference type="PANTHER" id="PTHR30055:SF146">
    <property type="entry name" value="HTH-TYPE TRANSCRIPTIONAL DUAL REGULATOR CECR"/>
    <property type="match status" value="1"/>
</dbReference>
<evidence type="ECO:0000256" key="1">
    <source>
        <dbReference type="ARBA" id="ARBA00023125"/>
    </source>
</evidence>
<evidence type="ECO:0000313" key="5">
    <source>
        <dbReference type="Proteomes" id="UP001597203"/>
    </source>
</evidence>
<dbReference type="InterPro" id="IPR039536">
    <property type="entry name" value="TetR_C_Proteobacteria"/>
</dbReference>
<comment type="caution">
    <text evidence="4">The sequence shown here is derived from an EMBL/GenBank/DDBJ whole genome shotgun (WGS) entry which is preliminary data.</text>
</comment>
<dbReference type="InterPro" id="IPR009057">
    <property type="entry name" value="Homeodomain-like_sf"/>
</dbReference>
<dbReference type="RefSeq" id="WP_380912208.1">
    <property type="nucleotide sequence ID" value="NZ_JBHTLS010000129.1"/>
</dbReference>
<protein>
    <submittedName>
        <fullName evidence="4">TetR/AcrR family transcriptional regulator</fullName>
    </submittedName>
</protein>
<dbReference type="InterPro" id="IPR001647">
    <property type="entry name" value="HTH_TetR"/>
</dbReference>
<dbReference type="Proteomes" id="UP001597203">
    <property type="component" value="Unassembled WGS sequence"/>
</dbReference>
<evidence type="ECO:0000256" key="2">
    <source>
        <dbReference type="PROSITE-ProRule" id="PRU00335"/>
    </source>
</evidence>
<feature type="DNA-binding region" description="H-T-H motif" evidence="2">
    <location>
        <begin position="40"/>
        <end position="59"/>
    </location>
</feature>
<sequence>MTNATCSPFSRREARRQGRRDAMLAVAQDYFLAHGYAGTSMSEIAAKLGGSKGTLWSYFPSKEALFTAVLEKAVKAYQAQLNEILHPDGNIRDTLLRACINLMGKINSAEAIALQRLIIAEGRRFPELSRIFFDLAPHSTQKLLASFLKGAMDSGQLRQADPADAASVLTALVRSGLHHQLLLGRIDTLDLTQVEREAELIVDIILRAYAPETTPASPRGHSA</sequence>
<dbReference type="InterPro" id="IPR036271">
    <property type="entry name" value="Tet_transcr_reg_TetR-rel_C_sf"/>
</dbReference>
<reference evidence="5" key="1">
    <citation type="journal article" date="2019" name="Int. J. Syst. Evol. Microbiol.">
        <title>The Global Catalogue of Microorganisms (GCM) 10K type strain sequencing project: providing services to taxonomists for standard genome sequencing and annotation.</title>
        <authorList>
            <consortium name="The Broad Institute Genomics Platform"/>
            <consortium name="The Broad Institute Genome Sequencing Center for Infectious Disease"/>
            <person name="Wu L."/>
            <person name="Ma J."/>
        </authorList>
    </citation>
    <scope>NUCLEOTIDE SEQUENCE [LARGE SCALE GENOMIC DNA]</scope>
    <source>
        <strain evidence="5">CCUG 54329</strain>
    </source>
</reference>
<dbReference type="EMBL" id="JBHTLS010000129">
    <property type="protein sequence ID" value="MFD1105969.1"/>
    <property type="molecule type" value="Genomic_DNA"/>
</dbReference>
<keyword evidence="1 2" id="KW-0238">DNA-binding</keyword>
<dbReference type="Gene3D" id="1.10.357.10">
    <property type="entry name" value="Tetracycline Repressor, domain 2"/>
    <property type="match status" value="1"/>
</dbReference>
<name>A0ABW3P3K6_9SPHN</name>
<proteinExistence type="predicted"/>
<gene>
    <name evidence="4" type="ORF">ACFQ24_13975</name>
</gene>
<evidence type="ECO:0000259" key="3">
    <source>
        <dbReference type="PROSITE" id="PS50977"/>
    </source>
</evidence>